<organism evidence="2">
    <name type="scientific">uncultured Caudovirales phage</name>
    <dbReference type="NCBI Taxonomy" id="2100421"/>
    <lineage>
        <taxon>Viruses</taxon>
        <taxon>Duplodnaviria</taxon>
        <taxon>Heunggongvirae</taxon>
        <taxon>Uroviricota</taxon>
        <taxon>Caudoviricetes</taxon>
        <taxon>Peduoviridae</taxon>
        <taxon>Maltschvirus</taxon>
        <taxon>Maltschvirus maltsch</taxon>
    </lineage>
</organism>
<gene>
    <name evidence="2" type="ORF">UFOVP421_25</name>
</gene>
<evidence type="ECO:0000313" key="2">
    <source>
        <dbReference type="EMBL" id="CAB4141923.1"/>
    </source>
</evidence>
<dbReference type="EMBL" id="LR796402">
    <property type="protein sequence ID" value="CAB4141923.1"/>
    <property type="molecule type" value="Genomic_DNA"/>
</dbReference>
<feature type="region of interest" description="Disordered" evidence="1">
    <location>
        <begin position="1"/>
        <end position="61"/>
    </location>
</feature>
<sequence length="218" mass="23442">MSEIAPPAVARSGGATSPHCGMVPRPAAPHPQPSGVLRDGKPECPPCATTPAGRKPGRGLSREAFTAIAEPILSRGGTMSDVAAATGLSWDACWARCNSYGLRRAKMDKFAEVARLYRLRWQPQEIAQRVGISVKSVYCYARIARRNGAEVPRAPFDGGFERQMNYAEVARRWNAGERQRDIAAAFGVRQTAVSGALHKMAASGMLTRPLGRWPKGGA</sequence>
<accession>A0A6J5M999</accession>
<reference evidence="2" key="1">
    <citation type="submission" date="2020-04" db="EMBL/GenBank/DDBJ databases">
        <authorList>
            <person name="Chiriac C."/>
            <person name="Salcher M."/>
            <person name="Ghai R."/>
            <person name="Kavagutti S V."/>
        </authorList>
    </citation>
    <scope>NUCLEOTIDE SEQUENCE</scope>
</reference>
<evidence type="ECO:0000256" key="1">
    <source>
        <dbReference type="SAM" id="MobiDB-lite"/>
    </source>
</evidence>
<protein>
    <submittedName>
        <fullName evidence="2">Uncharacterized protein</fullName>
    </submittedName>
</protein>
<proteinExistence type="predicted"/>
<name>A0A6J5M999_9CAUD</name>